<evidence type="ECO:0000256" key="1">
    <source>
        <dbReference type="ARBA" id="ARBA00006484"/>
    </source>
</evidence>
<dbReference type="InterPro" id="IPR050259">
    <property type="entry name" value="SDR"/>
</dbReference>
<gene>
    <name evidence="2" type="ORF">ACFQ2V_04190</name>
</gene>
<comment type="caution">
    <text evidence="2">The sequence shown here is derived from an EMBL/GenBank/DDBJ whole genome shotgun (WGS) entry which is preliminary data.</text>
</comment>
<dbReference type="Proteomes" id="UP001597046">
    <property type="component" value="Unassembled WGS sequence"/>
</dbReference>
<keyword evidence="2" id="KW-0560">Oxidoreductase</keyword>
<dbReference type="PRINTS" id="PR00080">
    <property type="entry name" value="SDRFAMILY"/>
</dbReference>
<organism evidence="2 3">
    <name type="scientific">Terrabacter terrigena</name>
    <dbReference type="NCBI Taxonomy" id="574718"/>
    <lineage>
        <taxon>Bacteria</taxon>
        <taxon>Bacillati</taxon>
        <taxon>Actinomycetota</taxon>
        <taxon>Actinomycetes</taxon>
        <taxon>Micrococcales</taxon>
        <taxon>Intrasporangiaceae</taxon>
        <taxon>Terrabacter</taxon>
    </lineage>
</organism>
<dbReference type="EC" id="1.1.1.-" evidence="2"/>
<dbReference type="EMBL" id="JBHTKH010000001">
    <property type="protein sequence ID" value="MFD1053497.1"/>
    <property type="molecule type" value="Genomic_DNA"/>
</dbReference>
<sequence length="258" mass="27160">MADLHGADQPLAGHRALVTGSSRNLGAQIARTLAERGAVVAVTYQGSEQLARDLVADLADRTGRAHVAVEGDFHQADAVRRTVEAAQDGLGGLDILVNNFGPFSAVPFADLPHETWQSVWAGNVTAAYLATQSVIPGMRTAGWGRIVNLSAGSAYLRNHSVYGLAKQAVITLTEALALELGPEITVNAVAPGQVEESADDIADIDPTFVERAVARTPAGRLVTRAEVADVVALLCTPAFDMLTGAVLPLDGGWRFNRF</sequence>
<accession>A0ABW3MU88</accession>
<dbReference type="SUPFAM" id="SSF51735">
    <property type="entry name" value="NAD(P)-binding Rossmann-fold domains"/>
    <property type="match status" value="1"/>
</dbReference>
<dbReference type="InterPro" id="IPR002347">
    <property type="entry name" value="SDR_fam"/>
</dbReference>
<name>A0ABW3MU88_9MICO</name>
<dbReference type="PANTHER" id="PTHR42879:SF2">
    <property type="entry name" value="3-OXOACYL-[ACYL-CARRIER-PROTEIN] REDUCTASE FABG"/>
    <property type="match status" value="1"/>
</dbReference>
<dbReference type="Pfam" id="PF13561">
    <property type="entry name" value="adh_short_C2"/>
    <property type="match status" value="1"/>
</dbReference>
<comment type="similarity">
    <text evidence="1">Belongs to the short-chain dehydrogenases/reductases (SDR) family.</text>
</comment>
<dbReference type="Gene3D" id="3.40.50.720">
    <property type="entry name" value="NAD(P)-binding Rossmann-like Domain"/>
    <property type="match status" value="1"/>
</dbReference>
<dbReference type="PANTHER" id="PTHR42879">
    <property type="entry name" value="3-OXOACYL-(ACYL-CARRIER-PROTEIN) REDUCTASE"/>
    <property type="match status" value="1"/>
</dbReference>
<keyword evidence="3" id="KW-1185">Reference proteome</keyword>
<dbReference type="PRINTS" id="PR00081">
    <property type="entry name" value="GDHRDH"/>
</dbReference>
<proteinExistence type="inferred from homology"/>
<dbReference type="RefSeq" id="WP_386050986.1">
    <property type="nucleotide sequence ID" value="NZ_JBHTKH010000001.1"/>
</dbReference>
<reference evidence="3" key="1">
    <citation type="journal article" date="2019" name="Int. J. Syst. Evol. Microbiol.">
        <title>The Global Catalogue of Microorganisms (GCM) 10K type strain sequencing project: providing services to taxonomists for standard genome sequencing and annotation.</title>
        <authorList>
            <consortium name="The Broad Institute Genomics Platform"/>
            <consortium name="The Broad Institute Genome Sequencing Center for Infectious Disease"/>
            <person name="Wu L."/>
            <person name="Ma J."/>
        </authorList>
    </citation>
    <scope>NUCLEOTIDE SEQUENCE [LARGE SCALE GENOMIC DNA]</scope>
    <source>
        <strain evidence="3">CCUG 57508</strain>
    </source>
</reference>
<protein>
    <submittedName>
        <fullName evidence="2">SDR family NAD(P)-dependent oxidoreductase</fullName>
        <ecNumber evidence="2">1.1.1.-</ecNumber>
    </submittedName>
</protein>
<evidence type="ECO:0000313" key="3">
    <source>
        <dbReference type="Proteomes" id="UP001597046"/>
    </source>
</evidence>
<dbReference type="CDD" id="cd05233">
    <property type="entry name" value="SDR_c"/>
    <property type="match status" value="1"/>
</dbReference>
<evidence type="ECO:0000313" key="2">
    <source>
        <dbReference type="EMBL" id="MFD1053497.1"/>
    </source>
</evidence>
<dbReference type="GO" id="GO:0016491">
    <property type="term" value="F:oxidoreductase activity"/>
    <property type="evidence" value="ECO:0007669"/>
    <property type="project" value="UniProtKB-KW"/>
</dbReference>
<dbReference type="InterPro" id="IPR036291">
    <property type="entry name" value="NAD(P)-bd_dom_sf"/>
</dbReference>